<feature type="compositionally biased region" description="Acidic residues" evidence="1">
    <location>
        <begin position="62"/>
        <end position="72"/>
    </location>
</feature>
<protein>
    <submittedName>
        <fullName evidence="3">Uncharacterized protein</fullName>
    </submittedName>
</protein>
<accession>A0A2N5U5E8</accession>
<evidence type="ECO:0000313" key="2">
    <source>
        <dbReference type="EMBL" id="PLW12717.1"/>
    </source>
</evidence>
<feature type="compositionally biased region" description="Polar residues" evidence="1">
    <location>
        <begin position="143"/>
        <end position="159"/>
    </location>
</feature>
<dbReference type="EMBL" id="PGCJ01000311">
    <property type="protein sequence ID" value="PLW32959.1"/>
    <property type="molecule type" value="Genomic_DNA"/>
</dbReference>
<name>A0A2N5U5E8_9BASI</name>
<feature type="compositionally biased region" description="Basic and acidic residues" evidence="1">
    <location>
        <begin position="272"/>
        <end position="281"/>
    </location>
</feature>
<proteinExistence type="predicted"/>
<dbReference type="OrthoDB" id="2506533at2759"/>
<sequence length="325" mass="35671">MKKMTSPGSPSSTTSTSSSTSNTTDGALDREDMLKALASRTLAQFQIEGLSDCEDHQHDQSSLEDEEEEEEWGGIPASEADEDDAGSGTDPDFDGPEDLLQESVSSHRRAPPSITSKEPEVIVFTDPSRTTLRNQTDRELSQLERNSFMASNLSKQNRSLMDPSDRKGKRRKQEDDEEAKLSQLDRSLSNLVAHLTGPTKKSQKEDLDTILSSSLPPMKAGGSKNGQRHPRRMKAGMAQAQLQRSLAADREAEASGTVRAANAKTASKRQKRVQDGSVDRLRRARKTFSDRIPLGKSTAGGLLKLSSRDIRNTTSHPRQPSKGKR</sequence>
<organism evidence="3 4">
    <name type="scientific">Puccinia coronata f. sp. avenae</name>
    <dbReference type="NCBI Taxonomy" id="200324"/>
    <lineage>
        <taxon>Eukaryota</taxon>
        <taxon>Fungi</taxon>
        <taxon>Dikarya</taxon>
        <taxon>Basidiomycota</taxon>
        <taxon>Pucciniomycotina</taxon>
        <taxon>Pucciniomycetes</taxon>
        <taxon>Pucciniales</taxon>
        <taxon>Pucciniaceae</taxon>
        <taxon>Puccinia</taxon>
    </lineage>
</organism>
<feature type="compositionally biased region" description="Acidic residues" evidence="1">
    <location>
        <begin position="79"/>
        <end position="100"/>
    </location>
</feature>
<evidence type="ECO:0000313" key="4">
    <source>
        <dbReference type="Proteomes" id="UP000235388"/>
    </source>
</evidence>
<comment type="caution">
    <text evidence="3">The sequence shown here is derived from an EMBL/GenBank/DDBJ whole genome shotgun (WGS) entry which is preliminary data.</text>
</comment>
<dbReference type="AlphaFoldDB" id="A0A2N5U5E8"/>
<gene>
    <name evidence="3" type="ORF">PCANC_17250</name>
    <name evidence="2" type="ORF">PCANC_18164</name>
</gene>
<evidence type="ECO:0000256" key="1">
    <source>
        <dbReference type="SAM" id="MobiDB-lite"/>
    </source>
</evidence>
<keyword evidence="4" id="KW-1185">Reference proteome</keyword>
<feature type="compositionally biased region" description="Low complexity" evidence="1">
    <location>
        <begin position="1"/>
        <end position="24"/>
    </location>
</feature>
<evidence type="ECO:0000313" key="3">
    <source>
        <dbReference type="EMBL" id="PLW32959.1"/>
    </source>
</evidence>
<feature type="region of interest" description="Disordered" evidence="1">
    <location>
        <begin position="48"/>
        <end position="325"/>
    </location>
</feature>
<dbReference type="Proteomes" id="UP000235388">
    <property type="component" value="Unassembled WGS sequence"/>
</dbReference>
<reference evidence="3 4" key="1">
    <citation type="submission" date="2017-11" db="EMBL/GenBank/DDBJ databases">
        <title>De novo assembly and phasing of dikaryotic genomes from two isolates of Puccinia coronata f. sp. avenae, the causal agent of oat crown rust.</title>
        <authorList>
            <person name="Miller M.E."/>
            <person name="Zhang Y."/>
            <person name="Omidvar V."/>
            <person name="Sperschneider J."/>
            <person name="Schwessinger B."/>
            <person name="Raley C."/>
            <person name="Palmer J.M."/>
            <person name="Garnica D."/>
            <person name="Upadhyaya N."/>
            <person name="Rathjen J."/>
            <person name="Taylor J.M."/>
            <person name="Park R.F."/>
            <person name="Dodds P.N."/>
            <person name="Hirsch C.D."/>
            <person name="Kianian S.F."/>
            <person name="Figueroa M."/>
        </authorList>
    </citation>
    <scope>NUCLEOTIDE SEQUENCE [LARGE SCALE GENOMIC DNA]</scope>
    <source>
        <strain evidence="3">12NC29</strain>
    </source>
</reference>
<feature type="region of interest" description="Disordered" evidence="1">
    <location>
        <begin position="1"/>
        <end position="32"/>
    </location>
</feature>
<dbReference type="EMBL" id="PGCJ01000973">
    <property type="protein sequence ID" value="PLW12717.1"/>
    <property type="molecule type" value="Genomic_DNA"/>
</dbReference>